<evidence type="ECO:0000313" key="1">
    <source>
        <dbReference type="EMBL" id="CAB4179393.1"/>
    </source>
</evidence>
<reference evidence="1" key="1">
    <citation type="submission" date="2020-05" db="EMBL/GenBank/DDBJ databases">
        <authorList>
            <person name="Chiriac C."/>
            <person name="Salcher M."/>
            <person name="Ghai R."/>
            <person name="Kavagutti S V."/>
        </authorList>
    </citation>
    <scope>NUCLEOTIDE SEQUENCE</scope>
</reference>
<organism evidence="1">
    <name type="scientific">uncultured Caudovirales phage</name>
    <dbReference type="NCBI Taxonomy" id="2100421"/>
    <lineage>
        <taxon>Viruses</taxon>
        <taxon>Duplodnaviria</taxon>
        <taxon>Heunggongvirae</taxon>
        <taxon>Uroviricota</taxon>
        <taxon>Caudoviricetes</taxon>
        <taxon>Peduoviridae</taxon>
        <taxon>Maltschvirus</taxon>
        <taxon>Maltschvirus maltsch</taxon>
    </lineage>
</organism>
<dbReference type="EMBL" id="LR797501">
    <property type="protein sequence ID" value="CAB4220934.1"/>
    <property type="molecule type" value="Genomic_DNA"/>
</dbReference>
<evidence type="ECO:0000313" key="2">
    <source>
        <dbReference type="EMBL" id="CAB4220934.1"/>
    </source>
</evidence>
<sequence length="95" mass="10687">MGRLFAEELASGEFAIDLETQLAMHFSSNCYPPVPHSMIEPAKEAISMINQGFFNEMISLPDGVTYQGNDSARAYKIAENFRLDAWIKEDVIQID</sequence>
<accession>A0A6J5Q5P0</accession>
<proteinExistence type="predicted"/>
<dbReference type="EMBL" id="LR796981">
    <property type="protein sequence ID" value="CAB4179393.1"/>
    <property type="molecule type" value="Genomic_DNA"/>
</dbReference>
<gene>
    <name evidence="1" type="ORF">UFOVP1033_108</name>
    <name evidence="2" type="ORF">UFOVP1631_108</name>
</gene>
<name>A0A6J5Q5P0_9CAUD</name>
<protein>
    <submittedName>
        <fullName evidence="1">Uncharacterized protein</fullName>
    </submittedName>
</protein>